<evidence type="ECO:0000313" key="3">
    <source>
        <dbReference type="Proteomes" id="UP000381260"/>
    </source>
</evidence>
<reference evidence="2 3" key="1">
    <citation type="submission" date="2019-11" db="EMBL/GenBank/DDBJ databases">
        <title>The Phosphoenolpyruvate Phosphotransferase System Regulates Serratia proteamaculans 336X Biofilm Formation and Wheat Roots colonization.</title>
        <authorList>
            <person name="Liu F."/>
        </authorList>
    </citation>
    <scope>NUCLEOTIDE SEQUENCE [LARGE SCALE GENOMIC DNA]</scope>
    <source>
        <strain evidence="2 3">336X</strain>
    </source>
</reference>
<organism evidence="2 3">
    <name type="scientific">Serratia proteamaculans</name>
    <dbReference type="NCBI Taxonomy" id="28151"/>
    <lineage>
        <taxon>Bacteria</taxon>
        <taxon>Pseudomonadati</taxon>
        <taxon>Pseudomonadota</taxon>
        <taxon>Gammaproteobacteria</taxon>
        <taxon>Enterobacterales</taxon>
        <taxon>Yersiniaceae</taxon>
        <taxon>Serratia</taxon>
    </lineage>
</organism>
<proteinExistence type="predicted"/>
<keyword evidence="2" id="KW-0540">Nuclease</keyword>
<sequence>MNPCLEFGGKKDYKGYGKVWINGRYVFAHRFAYCVAKGIQLEEINGLLIRHACDNPACINPNHLCTGTNQDNVDDMVSRKRNAKYEKHGAAKLTEENVKEIRRIYVPRHPVYGAKPLSKMFGVHASAISKVITGERWKGLKE</sequence>
<feature type="domain" description="HNH nuclease" evidence="1">
    <location>
        <begin position="27"/>
        <end position="72"/>
    </location>
</feature>
<dbReference type="SUPFAM" id="SSF54060">
    <property type="entry name" value="His-Me finger endonucleases"/>
    <property type="match status" value="1"/>
</dbReference>
<name>A0A5Q2VCT4_SERPR</name>
<dbReference type="RefSeq" id="WP_153860129.1">
    <property type="nucleotide sequence ID" value="NZ_CP045913.1"/>
</dbReference>
<dbReference type="EMBL" id="CP045913">
    <property type="protein sequence ID" value="QGH63402.1"/>
    <property type="molecule type" value="Genomic_DNA"/>
</dbReference>
<dbReference type="InterPro" id="IPR044930">
    <property type="entry name" value="Homing_endonuclease_His-Me"/>
</dbReference>
<accession>A0A5Q2VCT4</accession>
<protein>
    <submittedName>
        <fullName evidence="2">HNH endonuclease</fullName>
    </submittedName>
</protein>
<gene>
    <name evidence="2" type="ORF">GHV41_22285</name>
</gene>
<dbReference type="InterPro" id="IPR044925">
    <property type="entry name" value="His-Me_finger_sf"/>
</dbReference>
<dbReference type="Gene3D" id="3.90.75.10">
    <property type="entry name" value="Homing Intron 3 (I-ppo) Encoded Endonuclease, Chain A"/>
    <property type="match status" value="1"/>
</dbReference>
<evidence type="ECO:0000259" key="1">
    <source>
        <dbReference type="Pfam" id="PF13392"/>
    </source>
</evidence>
<keyword evidence="2" id="KW-0255">Endonuclease</keyword>
<dbReference type="AlphaFoldDB" id="A0A5Q2VCT4"/>
<dbReference type="Pfam" id="PF13392">
    <property type="entry name" value="HNH_3"/>
    <property type="match status" value="1"/>
</dbReference>
<dbReference type="Proteomes" id="UP000381260">
    <property type="component" value="Chromosome"/>
</dbReference>
<dbReference type="GO" id="GO:0004519">
    <property type="term" value="F:endonuclease activity"/>
    <property type="evidence" value="ECO:0007669"/>
    <property type="project" value="UniProtKB-KW"/>
</dbReference>
<dbReference type="InterPro" id="IPR003615">
    <property type="entry name" value="HNH_nuc"/>
</dbReference>
<keyword evidence="2" id="KW-0378">Hydrolase</keyword>
<evidence type="ECO:0000313" key="2">
    <source>
        <dbReference type="EMBL" id="QGH63402.1"/>
    </source>
</evidence>